<feature type="transmembrane region" description="Helical" evidence="1">
    <location>
        <begin position="117"/>
        <end position="137"/>
    </location>
</feature>
<organism evidence="2 3">
    <name type="scientific">Puccinia sorghi</name>
    <dbReference type="NCBI Taxonomy" id="27349"/>
    <lineage>
        <taxon>Eukaryota</taxon>
        <taxon>Fungi</taxon>
        <taxon>Dikarya</taxon>
        <taxon>Basidiomycota</taxon>
        <taxon>Pucciniomycotina</taxon>
        <taxon>Pucciniomycetes</taxon>
        <taxon>Pucciniales</taxon>
        <taxon>Pucciniaceae</taxon>
        <taxon>Puccinia</taxon>
    </lineage>
</organism>
<name>A0A0L6VDF5_9BASI</name>
<keyword evidence="1" id="KW-1133">Transmembrane helix</keyword>
<gene>
    <name evidence="2" type="ORF">VP01_189g1</name>
</gene>
<feature type="transmembrane region" description="Helical" evidence="1">
    <location>
        <begin position="297"/>
        <end position="323"/>
    </location>
</feature>
<evidence type="ECO:0000313" key="3">
    <source>
        <dbReference type="Proteomes" id="UP000037035"/>
    </source>
</evidence>
<keyword evidence="3" id="KW-1185">Reference proteome</keyword>
<keyword evidence="1" id="KW-0472">Membrane</keyword>
<reference evidence="2 3" key="1">
    <citation type="submission" date="2015-08" db="EMBL/GenBank/DDBJ databases">
        <title>Next Generation Sequencing and Analysis of the Genome of Puccinia sorghi L Schw, the Causal Agent of Maize Common Rust.</title>
        <authorList>
            <person name="Rochi L."/>
            <person name="Burguener G."/>
            <person name="Darino M."/>
            <person name="Turjanski A."/>
            <person name="Kreff E."/>
            <person name="Dieguez M.J."/>
            <person name="Sacco F."/>
        </authorList>
    </citation>
    <scope>NUCLEOTIDE SEQUENCE [LARGE SCALE GENOMIC DNA]</scope>
    <source>
        <strain evidence="2 3">RO10H11247</strain>
    </source>
</reference>
<keyword evidence="1" id="KW-0812">Transmembrane</keyword>
<feature type="transmembrane region" description="Helical" evidence="1">
    <location>
        <begin position="41"/>
        <end position="63"/>
    </location>
</feature>
<evidence type="ECO:0000313" key="2">
    <source>
        <dbReference type="EMBL" id="KNZ58597.1"/>
    </source>
</evidence>
<comment type="caution">
    <text evidence="2">The sequence shown here is derived from an EMBL/GenBank/DDBJ whole genome shotgun (WGS) entry which is preliminary data.</text>
</comment>
<proteinExistence type="predicted"/>
<dbReference type="Proteomes" id="UP000037035">
    <property type="component" value="Unassembled WGS sequence"/>
</dbReference>
<accession>A0A0L6VDF5</accession>
<dbReference type="AlphaFoldDB" id="A0A0L6VDF5"/>
<dbReference type="VEuPathDB" id="FungiDB:VP01_189g1"/>
<dbReference type="EMBL" id="LAVV01006725">
    <property type="protein sequence ID" value="KNZ58597.1"/>
    <property type="molecule type" value="Genomic_DNA"/>
</dbReference>
<protein>
    <submittedName>
        <fullName evidence="2">Uncharacterized protein</fullName>
    </submittedName>
</protein>
<sequence length="331" mass="38917">MKTCGVWMAAWLEHAACQLQAFEHVFFAVFAFFPNHKLAPHPFAICAAFFPLYYFSPIISLGIKNHISYLFYKIFQSCVTPSPESIHNFSCIFELGRRPPCIFWRFYNFGFPEACKFTFICLPFFLLLFLELIFLLFGDSSVNFVCHHFFIQVPSFRMQNDFYPEGMKKTISCEIFFLFFCMSVEKRMRVLYFLNHGAHWLRVFPHSIFMYLTNKAFNFNLLTHICSSCHLEHQLTSSAWLPKHQSLIIAHGMIPDKHQIHLNIDSIVLNLRWGSRKVIICCFELSTHWQTLPCDRFLIVTPIAFIYPSIVIHLGSSLLQWIVDLKWTEET</sequence>
<evidence type="ECO:0000256" key="1">
    <source>
        <dbReference type="SAM" id="Phobius"/>
    </source>
</evidence>